<feature type="region of interest" description="Disordered" evidence="1">
    <location>
        <begin position="1"/>
        <end position="28"/>
    </location>
</feature>
<name>A0A0G2ECJ3_9PEZI</name>
<dbReference type="EMBL" id="LAQI01000099">
    <property type="protein sequence ID" value="KKY20657.1"/>
    <property type="molecule type" value="Genomic_DNA"/>
</dbReference>
<evidence type="ECO:0000313" key="3">
    <source>
        <dbReference type="Proteomes" id="UP000034182"/>
    </source>
</evidence>
<accession>A0A0G2ECJ3</accession>
<sequence>MASTTFSNTRASPPQSRTSSSANNSEDLRCCGKQYGSKYTFDRHRRESKTCPFGDGGREFHCYLCATRPFGRRTTLKQHVREVHRMSKDEAEKWVDTWYQRYGHENDYPDAMVGLEPTRGAW</sequence>
<comment type="caution">
    <text evidence="2">The sequence shown here is derived from an EMBL/GenBank/DDBJ whole genome shotgun (WGS) entry which is preliminary data.</text>
</comment>
<dbReference type="Proteomes" id="UP000034182">
    <property type="component" value="Unassembled WGS sequence"/>
</dbReference>
<evidence type="ECO:0000256" key="1">
    <source>
        <dbReference type="SAM" id="MobiDB-lite"/>
    </source>
</evidence>
<evidence type="ECO:0000313" key="2">
    <source>
        <dbReference type="EMBL" id="KKY20657.1"/>
    </source>
</evidence>
<protein>
    <recommendedName>
        <fullName evidence="4">C2H2-type domain-containing protein</fullName>
    </recommendedName>
</protein>
<reference evidence="2 3" key="2">
    <citation type="submission" date="2015-05" db="EMBL/GenBank/DDBJ databases">
        <title>Distinctive expansion of gene families associated with plant cell wall degradation and secondary metabolism in the genomes of grapevine trunk pathogens.</title>
        <authorList>
            <person name="Lawrence D.P."/>
            <person name="Travadon R."/>
            <person name="Rolshausen P.E."/>
            <person name="Baumgartner K."/>
        </authorList>
    </citation>
    <scope>NUCLEOTIDE SEQUENCE [LARGE SCALE GENOMIC DNA]</scope>
    <source>
        <strain evidence="2">DS831</strain>
    </source>
</reference>
<gene>
    <name evidence="2" type="ORF">UCDDS831_g04704</name>
</gene>
<evidence type="ECO:0008006" key="4">
    <source>
        <dbReference type="Google" id="ProtNLM"/>
    </source>
</evidence>
<dbReference type="Gene3D" id="3.30.160.60">
    <property type="entry name" value="Classic Zinc Finger"/>
    <property type="match status" value="1"/>
</dbReference>
<feature type="compositionally biased region" description="Polar residues" evidence="1">
    <location>
        <begin position="1"/>
        <end position="25"/>
    </location>
</feature>
<proteinExistence type="predicted"/>
<reference evidence="2 3" key="1">
    <citation type="submission" date="2015-03" db="EMBL/GenBank/DDBJ databases">
        <authorList>
            <person name="Morales-Cruz A."/>
            <person name="Amrine K.C."/>
            <person name="Cantu D."/>
        </authorList>
    </citation>
    <scope>NUCLEOTIDE SEQUENCE [LARGE SCALE GENOMIC DNA]</scope>
    <source>
        <strain evidence="2">DS831</strain>
    </source>
</reference>
<organism evidence="2 3">
    <name type="scientific">Diplodia seriata</name>
    <dbReference type="NCBI Taxonomy" id="420778"/>
    <lineage>
        <taxon>Eukaryota</taxon>
        <taxon>Fungi</taxon>
        <taxon>Dikarya</taxon>
        <taxon>Ascomycota</taxon>
        <taxon>Pezizomycotina</taxon>
        <taxon>Dothideomycetes</taxon>
        <taxon>Dothideomycetes incertae sedis</taxon>
        <taxon>Botryosphaeriales</taxon>
        <taxon>Botryosphaeriaceae</taxon>
        <taxon>Diplodia</taxon>
    </lineage>
</organism>
<dbReference type="AlphaFoldDB" id="A0A0G2ECJ3"/>